<evidence type="ECO:0000256" key="3">
    <source>
        <dbReference type="ARBA" id="ARBA00022771"/>
    </source>
</evidence>
<dbReference type="InterPro" id="IPR012337">
    <property type="entry name" value="RNaseH-like_sf"/>
</dbReference>
<dbReference type="OrthoDB" id="8196486at2759"/>
<comment type="subcellular location">
    <subcellularLocation>
        <location evidence="1">Nucleus</location>
    </subcellularLocation>
</comment>
<organism evidence="8 9">
    <name type="scientific">Phytophthora megakarya</name>
    <dbReference type="NCBI Taxonomy" id="4795"/>
    <lineage>
        <taxon>Eukaryota</taxon>
        <taxon>Sar</taxon>
        <taxon>Stramenopiles</taxon>
        <taxon>Oomycota</taxon>
        <taxon>Peronosporomycetes</taxon>
        <taxon>Peronosporales</taxon>
        <taxon>Peronosporaceae</taxon>
        <taxon>Phytophthora</taxon>
    </lineage>
</organism>
<dbReference type="InterPro" id="IPR008906">
    <property type="entry name" value="HATC_C_dom"/>
</dbReference>
<keyword evidence="9" id="KW-1185">Reference proteome</keyword>
<reference evidence="9" key="1">
    <citation type="submission" date="2017-03" db="EMBL/GenBank/DDBJ databases">
        <title>Phytopthora megakarya and P. palmivora, two closely related causual agents of cacao black pod achieved similar genome size and gene model numbers by different mechanisms.</title>
        <authorList>
            <person name="Ali S."/>
            <person name="Shao J."/>
            <person name="Larry D.J."/>
            <person name="Kronmiller B."/>
            <person name="Shen D."/>
            <person name="Strem M.D."/>
            <person name="Melnick R.L."/>
            <person name="Guiltinan M.J."/>
            <person name="Tyler B.M."/>
            <person name="Meinhardt L.W."/>
            <person name="Bailey B.A."/>
        </authorList>
    </citation>
    <scope>NUCLEOTIDE SEQUENCE [LARGE SCALE GENOMIC DNA]</scope>
    <source>
        <strain evidence="9">zdho120</strain>
    </source>
</reference>
<keyword evidence="5" id="KW-0539">Nucleus</keyword>
<dbReference type="Pfam" id="PF04937">
    <property type="entry name" value="DUF659"/>
    <property type="match status" value="1"/>
</dbReference>
<sequence length="552" mass="63619">MNTDTPTIAARTAVVPSPPTTGRNRKAVWDLMDVDGKDVWCKRCGKLVHSSGRTHVERVEKHVFDRCVKRPSSGKITDIYQPKMNSSVLKQFQERFAWWVYTTGMAFYKTEHHTLLEALQILNPGINVPSSYQLANSLLDLAYEKSINRLTVSLCGRVVTLETDGWTDMSGMAVINYMDVSGELSFFLESAYTGTQSHDTPFLVADAKRVLTKYKHLNLCSVITDNTAANKSMWEAMQPDYPKMFFHGCVSHALHLMVKDMVERLPWLKSMQDGCKELVVFFKRNHKLWFCLRQKLKEKNVFAAESTLFSMVSARNFLHAKKKSQRQKRKMVYTLVTEVYKTFLDLPEEFDATSLAPRELQAVKEIVDERFAFVYGDAHGLAYLLDPRFCGEGMDVATRSSVELFLSTWYGEDQADQVLIQLSAFHRYVTELKDGSSRQWKLLCDCKLPVFDFWCGFKHYDILQSVAKQLFRCAGSTAAAERNFSTHAFIHSKLRNWLSPDRVEKLVHIFFNAKNVNNKDLDEYTHIEDVLWNSEVDEDAKDKNQDEDFVYY</sequence>
<name>A0A225V9M6_9STRA</name>
<evidence type="ECO:0000259" key="7">
    <source>
        <dbReference type="Pfam" id="PF05699"/>
    </source>
</evidence>
<dbReference type="SUPFAM" id="SSF53098">
    <property type="entry name" value="Ribonuclease H-like"/>
    <property type="match status" value="1"/>
</dbReference>
<evidence type="ECO:0000256" key="4">
    <source>
        <dbReference type="ARBA" id="ARBA00022833"/>
    </source>
</evidence>
<accession>A0A225V9M6</accession>
<dbReference type="AlphaFoldDB" id="A0A225V9M6"/>
<dbReference type="Proteomes" id="UP000198211">
    <property type="component" value="Unassembled WGS sequence"/>
</dbReference>
<dbReference type="Pfam" id="PF05699">
    <property type="entry name" value="Dimer_Tnp_hAT"/>
    <property type="match status" value="1"/>
</dbReference>
<dbReference type="PANTHER" id="PTHR46481">
    <property type="entry name" value="ZINC FINGER BED DOMAIN-CONTAINING PROTEIN 4"/>
    <property type="match status" value="1"/>
</dbReference>
<dbReference type="PANTHER" id="PTHR46481:SF10">
    <property type="entry name" value="ZINC FINGER BED DOMAIN-CONTAINING PROTEIN 39"/>
    <property type="match status" value="1"/>
</dbReference>
<evidence type="ECO:0000313" key="9">
    <source>
        <dbReference type="Proteomes" id="UP000198211"/>
    </source>
</evidence>
<dbReference type="GO" id="GO:0005634">
    <property type="term" value="C:nucleus"/>
    <property type="evidence" value="ECO:0007669"/>
    <property type="project" value="UniProtKB-SubCell"/>
</dbReference>
<evidence type="ECO:0000259" key="6">
    <source>
        <dbReference type="Pfam" id="PF04937"/>
    </source>
</evidence>
<feature type="domain" description="HAT C-terminal dimerisation" evidence="7">
    <location>
        <begin position="451"/>
        <end position="510"/>
    </location>
</feature>
<dbReference type="EMBL" id="NBNE01006411">
    <property type="protein sequence ID" value="OWZ02083.1"/>
    <property type="molecule type" value="Genomic_DNA"/>
</dbReference>
<protein>
    <submittedName>
        <fullName evidence="8">Transposase</fullName>
    </submittedName>
</protein>
<keyword evidence="2" id="KW-0479">Metal-binding</keyword>
<comment type="caution">
    <text evidence="8">The sequence shown here is derived from an EMBL/GenBank/DDBJ whole genome shotgun (WGS) entry which is preliminary data.</text>
</comment>
<evidence type="ECO:0000256" key="2">
    <source>
        <dbReference type="ARBA" id="ARBA00022723"/>
    </source>
</evidence>
<evidence type="ECO:0000313" key="8">
    <source>
        <dbReference type="EMBL" id="OWZ02083.1"/>
    </source>
</evidence>
<dbReference type="GO" id="GO:0046983">
    <property type="term" value="F:protein dimerization activity"/>
    <property type="evidence" value="ECO:0007669"/>
    <property type="project" value="InterPro"/>
</dbReference>
<keyword evidence="3" id="KW-0863">Zinc-finger</keyword>
<dbReference type="InterPro" id="IPR007021">
    <property type="entry name" value="DUF659"/>
</dbReference>
<gene>
    <name evidence="8" type="ORF">PHMEG_00026419</name>
</gene>
<dbReference type="GO" id="GO:0008270">
    <property type="term" value="F:zinc ion binding"/>
    <property type="evidence" value="ECO:0007669"/>
    <property type="project" value="UniProtKB-KW"/>
</dbReference>
<proteinExistence type="predicted"/>
<dbReference type="InterPro" id="IPR052035">
    <property type="entry name" value="ZnF_BED_domain_contain"/>
</dbReference>
<evidence type="ECO:0000256" key="5">
    <source>
        <dbReference type="ARBA" id="ARBA00023242"/>
    </source>
</evidence>
<keyword evidence="4" id="KW-0862">Zinc</keyword>
<evidence type="ECO:0000256" key="1">
    <source>
        <dbReference type="ARBA" id="ARBA00004123"/>
    </source>
</evidence>
<feature type="domain" description="DUF659" evidence="6">
    <location>
        <begin position="129"/>
        <end position="271"/>
    </location>
</feature>